<dbReference type="EMBL" id="LN483070">
    <property type="protein sequence ID" value="CEA06807.1"/>
    <property type="molecule type" value="Genomic_DNA"/>
</dbReference>
<dbReference type="PANTHER" id="PTHR43464:SF19">
    <property type="entry name" value="UBIQUINONE BIOSYNTHESIS O-METHYLTRANSFERASE, MITOCHONDRIAL"/>
    <property type="match status" value="1"/>
</dbReference>
<dbReference type="Gene3D" id="3.40.50.150">
    <property type="entry name" value="Vaccinia Virus protein VP39"/>
    <property type="match status" value="1"/>
</dbReference>
<dbReference type="InterPro" id="IPR041698">
    <property type="entry name" value="Methyltransf_25"/>
</dbReference>
<dbReference type="SUPFAM" id="SSF53335">
    <property type="entry name" value="S-adenosyl-L-methionine-dependent methyltransferases"/>
    <property type="match status" value="1"/>
</dbReference>
<dbReference type="GO" id="GO:0032259">
    <property type="term" value="P:methylation"/>
    <property type="evidence" value="ECO:0007669"/>
    <property type="project" value="UniProtKB-KW"/>
</dbReference>
<protein>
    <submittedName>
        <fullName evidence="5">Putative S-adenosylmethionine-dependent methyltransferase/MSMEI_2290</fullName>
    </submittedName>
</protein>
<dbReference type="CDD" id="cd02440">
    <property type="entry name" value="AdoMet_MTases"/>
    <property type="match status" value="1"/>
</dbReference>
<evidence type="ECO:0000313" key="5">
    <source>
        <dbReference type="EMBL" id="CEA06807.1"/>
    </source>
</evidence>
<evidence type="ECO:0000256" key="3">
    <source>
        <dbReference type="ARBA" id="ARBA00022691"/>
    </source>
</evidence>
<gene>
    <name evidence="5" type="ORF">BN1051_00141</name>
</gene>
<keyword evidence="1 5" id="KW-0489">Methyltransferase</keyword>
<dbReference type="AlphaFoldDB" id="A0A078MN05"/>
<accession>A0A078MN05</accession>
<dbReference type="PATRIC" id="fig|1461584.3.peg.137"/>
<evidence type="ECO:0000259" key="4">
    <source>
        <dbReference type="Pfam" id="PF13649"/>
    </source>
</evidence>
<reference evidence="5" key="1">
    <citation type="submission" date="2014-07" db="EMBL/GenBank/DDBJ databases">
        <authorList>
            <person name="Urmite Genomes Urmite Genomes"/>
        </authorList>
    </citation>
    <scope>NUCLEOTIDE SEQUENCE</scope>
    <source>
        <strain evidence="5">11W110_air</strain>
    </source>
</reference>
<organism evidence="5">
    <name type="scientific">Arthrobacter saudimassiliensis</name>
    <dbReference type="NCBI Taxonomy" id="1461584"/>
    <lineage>
        <taxon>Bacteria</taxon>
        <taxon>Bacillati</taxon>
        <taxon>Actinomycetota</taxon>
        <taxon>Actinomycetes</taxon>
        <taxon>Micrococcales</taxon>
        <taxon>Micrococcaceae</taxon>
        <taxon>Arthrobacter</taxon>
    </lineage>
</organism>
<name>A0A078MN05_9MICC</name>
<keyword evidence="3" id="KW-0949">S-adenosyl-L-methionine</keyword>
<evidence type="ECO:0000256" key="2">
    <source>
        <dbReference type="ARBA" id="ARBA00022679"/>
    </source>
</evidence>
<proteinExistence type="predicted"/>
<feature type="domain" description="Methyltransferase" evidence="4">
    <location>
        <begin position="45"/>
        <end position="135"/>
    </location>
</feature>
<dbReference type="Pfam" id="PF13649">
    <property type="entry name" value="Methyltransf_25"/>
    <property type="match status" value="1"/>
</dbReference>
<evidence type="ECO:0000256" key="1">
    <source>
        <dbReference type="ARBA" id="ARBA00022603"/>
    </source>
</evidence>
<sequence length="216" mass="23332">MNEAVRNAYAARAIEYTEVLGSMGAVHAEDRRLVADWASRVKGPIVDAGCGPGHWTHFLADLGADVAGVDQVPEFIEQARMRFPGIRFHEGSLEALPVEDASVGGVLAWYSLIHYGPGALHIPLRECARVLKPGGLLLTGFFAGPRVEPFDHAVFTAFRWPVQELAAELSRAGFELVETHQRTDAGHRPHGAILARRKRSRIPAADPAEDGGSVGS</sequence>
<dbReference type="GO" id="GO:0008168">
    <property type="term" value="F:methyltransferase activity"/>
    <property type="evidence" value="ECO:0007669"/>
    <property type="project" value="UniProtKB-KW"/>
</dbReference>
<dbReference type="InterPro" id="IPR029063">
    <property type="entry name" value="SAM-dependent_MTases_sf"/>
</dbReference>
<keyword evidence="2 5" id="KW-0808">Transferase</keyword>
<dbReference type="PANTHER" id="PTHR43464">
    <property type="entry name" value="METHYLTRANSFERASE"/>
    <property type="match status" value="1"/>
</dbReference>